<evidence type="ECO:0000313" key="2">
    <source>
        <dbReference type="Proteomes" id="UP001631969"/>
    </source>
</evidence>
<sequence>MAQTIKVRRGTRAELVARGALLAGEMGFCTDTKEVYIGDGTANLFVGRVMMGPYASRPSAAVAGRYYFVTGGGTNNAYLYLDDGTQWVRINAIGLADLTGTLDNVADGSTYGKVLKADLTGGHVSRVSDGTNTKTAAEIKTHIDDATKHRVINDTGVGGTDLWSAQKIKNELDLARAGQEYQDSVKDQNLAAPPASPAAGDRYIVAASPTGTWAGKAGQIAEWSGSAWIFVVPTVGMTAIVDDEAKQYTWNGTIWARSGGALQTVTAGNGLTGGGQADTVALHVGAGYGIDVAADTVSAKPGKGIVVNATGIEASIDADSIVYDTANGNRLMVAVIDGGTF</sequence>
<gene>
    <name evidence="1" type="ORF">ACI1P1_12890</name>
</gene>
<proteinExistence type="predicted"/>
<protein>
    <submittedName>
        <fullName evidence="1">DUF2793 domain-containing protein</fullName>
    </submittedName>
</protein>
<accession>A0ACC7NYQ2</accession>
<reference evidence="1" key="1">
    <citation type="submission" date="2024-12" db="EMBL/GenBank/DDBJ databases">
        <authorList>
            <person name="Wu N."/>
        </authorList>
    </citation>
    <scope>NUCLEOTIDE SEQUENCE</scope>
    <source>
        <strain evidence="1">P15</strain>
    </source>
</reference>
<dbReference type="Proteomes" id="UP001631969">
    <property type="component" value="Unassembled WGS sequence"/>
</dbReference>
<evidence type="ECO:0000313" key="1">
    <source>
        <dbReference type="EMBL" id="MFM9329185.1"/>
    </source>
</evidence>
<name>A0ACC7NYQ2_9BACL</name>
<organism evidence="1 2">
    <name type="scientific">Paenibacillus mesotrionivorans</name>
    <dbReference type="NCBI Taxonomy" id="3160968"/>
    <lineage>
        <taxon>Bacteria</taxon>
        <taxon>Bacillati</taxon>
        <taxon>Bacillota</taxon>
        <taxon>Bacilli</taxon>
        <taxon>Bacillales</taxon>
        <taxon>Paenibacillaceae</taxon>
        <taxon>Paenibacillus</taxon>
    </lineage>
</organism>
<comment type="caution">
    <text evidence="1">The sequence shown here is derived from an EMBL/GenBank/DDBJ whole genome shotgun (WGS) entry which is preliminary data.</text>
</comment>
<keyword evidence="2" id="KW-1185">Reference proteome</keyword>
<dbReference type="EMBL" id="JBJURJ010000007">
    <property type="protein sequence ID" value="MFM9329185.1"/>
    <property type="molecule type" value="Genomic_DNA"/>
</dbReference>